<organism evidence="2 3">
    <name type="scientific">Trema orientale</name>
    <name type="common">Charcoal tree</name>
    <name type="synonym">Celtis orientalis</name>
    <dbReference type="NCBI Taxonomy" id="63057"/>
    <lineage>
        <taxon>Eukaryota</taxon>
        <taxon>Viridiplantae</taxon>
        <taxon>Streptophyta</taxon>
        <taxon>Embryophyta</taxon>
        <taxon>Tracheophyta</taxon>
        <taxon>Spermatophyta</taxon>
        <taxon>Magnoliopsida</taxon>
        <taxon>eudicotyledons</taxon>
        <taxon>Gunneridae</taxon>
        <taxon>Pentapetalae</taxon>
        <taxon>rosids</taxon>
        <taxon>fabids</taxon>
        <taxon>Rosales</taxon>
        <taxon>Cannabaceae</taxon>
        <taxon>Trema</taxon>
    </lineage>
</organism>
<sequence length="259" mass="29671">MATNISSNFSGRIKYVAVMVAKAAPLVLIGAGAFAAYTSWRKKPSLLKRSTSLALLHGGEMALQRLVEFHEARADAYRLDSADCEFRVALALLAREKPDFCELTRITAKLEMSRKEDEAINILEGELQKAQNNGRTHEAYEIEMLLVEMLIYKGDFKKALHCKCLTDEKVSDARRPLYNAIIHIALEPNEKKEAEAEAYWEKFNDLRTDFGFQPVYRESMEESGIYKMISTNFQEFEKVVKKFQQDIRKARDTKLTTKK</sequence>
<proteinExistence type="predicted"/>
<dbReference type="AlphaFoldDB" id="A0A2P5C942"/>
<protein>
    <submittedName>
        <fullName evidence="2">Transmembrane protein</fullName>
    </submittedName>
</protein>
<reference evidence="3" key="1">
    <citation type="submission" date="2016-06" db="EMBL/GenBank/DDBJ databases">
        <title>Parallel loss of symbiosis genes in relatives of nitrogen-fixing non-legume Parasponia.</title>
        <authorList>
            <person name="Van Velzen R."/>
            <person name="Holmer R."/>
            <person name="Bu F."/>
            <person name="Rutten L."/>
            <person name="Van Zeijl A."/>
            <person name="Liu W."/>
            <person name="Santuari L."/>
            <person name="Cao Q."/>
            <person name="Sharma T."/>
            <person name="Shen D."/>
            <person name="Roswanjaya Y."/>
            <person name="Wardhani T."/>
            <person name="Kalhor M.S."/>
            <person name="Jansen J."/>
            <person name="Van den Hoogen J."/>
            <person name="Gungor B."/>
            <person name="Hartog M."/>
            <person name="Hontelez J."/>
            <person name="Verver J."/>
            <person name="Yang W.-C."/>
            <person name="Schijlen E."/>
            <person name="Repin R."/>
            <person name="Schilthuizen M."/>
            <person name="Schranz E."/>
            <person name="Heidstra R."/>
            <person name="Miyata K."/>
            <person name="Fedorova E."/>
            <person name="Kohlen W."/>
            <person name="Bisseling T."/>
            <person name="Smit S."/>
            <person name="Geurts R."/>
        </authorList>
    </citation>
    <scope>NUCLEOTIDE SEQUENCE [LARGE SCALE GENOMIC DNA]</scope>
    <source>
        <strain evidence="3">cv. RG33-2</strain>
    </source>
</reference>
<dbReference type="PANTHER" id="PTHR36350:SF3">
    <property type="entry name" value="TRANSMEMBRANE PROTEIN"/>
    <property type="match status" value="1"/>
</dbReference>
<evidence type="ECO:0000313" key="3">
    <source>
        <dbReference type="Proteomes" id="UP000237000"/>
    </source>
</evidence>
<keyword evidence="3" id="KW-1185">Reference proteome</keyword>
<dbReference type="OrthoDB" id="1425929at2759"/>
<dbReference type="FunCoup" id="A0A2P5C942">
    <property type="interactions" value="1"/>
</dbReference>
<evidence type="ECO:0000256" key="1">
    <source>
        <dbReference type="SAM" id="Phobius"/>
    </source>
</evidence>
<keyword evidence="1 2" id="KW-0812">Transmembrane</keyword>
<keyword evidence="1" id="KW-1133">Transmembrane helix</keyword>
<gene>
    <name evidence="2" type="ORF">TorRG33x02_293520</name>
</gene>
<comment type="caution">
    <text evidence="2">The sequence shown here is derived from an EMBL/GenBank/DDBJ whole genome shotgun (WGS) entry which is preliminary data.</text>
</comment>
<dbReference type="EMBL" id="JXTC01000396">
    <property type="protein sequence ID" value="PON57514.1"/>
    <property type="molecule type" value="Genomic_DNA"/>
</dbReference>
<dbReference type="Proteomes" id="UP000237000">
    <property type="component" value="Unassembled WGS sequence"/>
</dbReference>
<dbReference type="InParanoid" id="A0A2P5C942"/>
<dbReference type="PANTHER" id="PTHR36350">
    <property type="entry name" value="TRANSMEMBRANE PROTEIN"/>
    <property type="match status" value="1"/>
</dbReference>
<accession>A0A2P5C942</accession>
<feature type="transmembrane region" description="Helical" evidence="1">
    <location>
        <begin position="15"/>
        <end position="40"/>
    </location>
</feature>
<name>A0A2P5C942_TREOI</name>
<keyword evidence="1" id="KW-0472">Membrane</keyword>
<evidence type="ECO:0000313" key="2">
    <source>
        <dbReference type="EMBL" id="PON57514.1"/>
    </source>
</evidence>